<comment type="caution">
    <text evidence="1">The sequence shown here is derived from an EMBL/GenBank/DDBJ whole genome shotgun (WGS) entry which is preliminary data.</text>
</comment>
<dbReference type="RefSeq" id="XP_029223192.1">
    <property type="nucleotide sequence ID" value="XM_029376699.1"/>
</dbReference>
<reference evidence="1 2" key="1">
    <citation type="journal article" date="2018" name="BMC Genomics">
        <title>Genomic comparison of Trypanosoma conorhini and Trypanosoma rangeli to Trypanosoma cruzi strains of high and low virulence.</title>
        <authorList>
            <person name="Bradwell K.R."/>
            <person name="Koparde V.N."/>
            <person name="Matveyev A.V."/>
            <person name="Serrano M.G."/>
            <person name="Alves J.M."/>
            <person name="Parikh H."/>
            <person name="Huang B."/>
            <person name="Lee V."/>
            <person name="Espinosa-Alvarez O."/>
            <person name="Ortiz P.A."/>
            <person name="Costa-Martins A.G."/>
            <person name="Teixeira M.M."/>
            <person name="Buck G.A."/>
        </authorList>
    </citation>
    <scope>NUCLEOTIDE SEQUENCE [LARGE SCALE GENOMIC DNA]</scope>
    <source>
        <strain evidence="1 2">025E</strain>
    </source>
</reference>
<organism evidence="1 2">
    <name type="scientific">Trypanosoma conorhini</name>
    <dbReference type="NCBI Taxonomy" id="83891"/>
    <lineage>
        <taxon>Eukaryota</taxon>
        <taxon>Discoba</taxon>
        <taxon>Euglenozoa</taxon>
        <taxon>Kinetoplastea</taxon>
        <taxon>Metakinetoplastina</taxon>
        <taxon>Trypanosomatida</taxon>
        <taxon>Trypanosomatidae</taxon>
        <taxon>Trypanosoma</taxon>
    </lineage>
</organism>
<proteinExistence type="predicted"/>
<feature type="non-terminal residue" evidence="1">
    <location>
        <position position="108"/>
    </location>
</feature>
<dbReference type="AlphaFoldDB" id="A0A3R7N3M5"/>
<gene>
    <name evidence="1" type="ORF">Tco025E_09896</name>
</gene>
<evidence type="ECO:0000313" key="1">
    <source>
        <dbReference type="EMBL" id="RNE95901.1"/>
    </source>
</evidence>
<dbReference type="GeneID" id="40323507"/>
<dbReference type="EMBL" id="MKKU01001351">
    <property type="protein sequence ID" value="RNE95901.1"/>
    <property type="molecule type" value="Genomic_DNA"/>
</dbReference>
<keyword evidence="2" id="KW-1185">Reference proteome</keyword>
<sequence>MALLSVSHLCRCGAWAAAGFLCVCVFVDCCTCSLPLGALPRRLTAAGFLRCGGRGPLACVGPGVAIEAEQSQRRARMTAEPPEVPRGAADAAVQAIEVPARDPDPGGW</sequence>
<evidence type="ECO:0000313" key="2">
    <source>
        <dbReference type="Proteomes" id="UP000284403"/>
    </source>
</evidence>
<protein>
    <submittedName>
        <fullName evidence="1">Uncharacterized protein</fullName>
    </submittedName>
</protein>
<accession>A0A3R7N3M5</accession>
<name>A0A3R7N3M5_9TRYP</name>
<dbReference type="Proteomes" id="UP000284403">
    <property type="component" value="Unassembled WGS sequence"/>
</dbReference>